<protein>
    <submittedName>
        <fullName evidence="2">Uncharacterized protein</fullName>
    </submittedName>
</protein>
<name>A0AAW0AAR8_9AGAR</name>
<dbReference type="AlphaFoldDB" id="A0AAW0AAR8"/>
<evidence type="ECO:0000256" key="1">
    <source>
        <dbReference type="SAM" id="MobiDB-lite"/>
    </source>
</evidence>
<comment type="caution">
    <text evidence="2">The sequence shown here is derived from an EMBL/GenBank/DDBJ whole genome shotgun (WGS) entry which is preliminary data.</text>
</comment>
<proteinExistence type="predicted"/>
<accession>A0AAW0AAR8</accession>
<evidence type="ECO:0000313" key="2">
    <source>
        <dbReference type="EMBL" id="KAK7005903.1"/>
    </source>
</evidence>
<feature type="region of interest" description="Disordered" evidence="1">
    <location>
        <begin position="1"/>
        <end position="21"/>
    </location>
</feature>
<keyword evidence="3" id="KW-1185">Reference proteome</keyword>
<organism evidence="2 3">
    <name type="scientific">Favolaschia claudopus</name>
    <dbReference type="NCBI Taxonomy" id="2862362"/>
    <lineage>
        <taxon>Eukaryota</taxon>
        <taxon>Fungi</taxon>
        <taxon>Dikarya</taxon>
        <taxon>Basidiomycota</taxon>
        <taxon>Agaricomycotina</taxon>
        <taxon>Agaricomycetes</taxon>
        <taxon>Agaricomycetidae</taxon>
        <taxon>Agaricales</taxon>
        <taxon>Marasmiineae</taxon>
        <taxon>Mycenaceae</taxon>
        <taxon>Favolaschia</taxon>
    </lineage>
</organism>
<reference evidence="2 3" key="1">
    <citation type="journal article" date="2024" name="J Genomics">
        <title>Draft genome sequencing and assembly of Favolaschia claudopus CIRM-BRFM 2984 isolated from oak limbs.</title>
        <authorList>
            <person name="Navarro D."/>
            <person name="Drula E."/>
            <person name="Chaduli D."/>
            <person name="Cazenave R."/>
            <person name="Ahrendt S."/>
            <person name="Wang J."/>
            <person name="Lipzen A."/>
            <person name="Daum C."/>
            <person name="Barry K."/>
            <person name="Grigoriev I.V."/>
            <person name="Favel A."/>
            <person name="Rosso M.N."/>
            <person name="Martin F."/>
        </authorList>
    </citation>
    <scope>NUCLEOTIDE SEQUENCE [LARGE SCALE GENOMIC DNA]</scope>
    <source>
        <strain evidence="2 3">CIRM-BRFM 2984</strain>
    </source>
</reference>
<evidence type="ECO:0000313" key="3">
    <source>
        <dbReference type="Proteomes" id="UP001362999"/>
    </source>
</evidence>
<dbReference type="EMBL" id="JAWWNJ010000077">
    <property type="protein sequence ID" value="KAK7005903.1"/>
    <property type="molecule type" value="Genomic_DNA"/>
</dbReference>
<sequence length="150" mass="16766">MTFSQPGQRDEHRKTSRSLKLQGPSKFEWAVQPATVPLEETSRRAIELLQVKVVKNVEVERILLPIASVTKRTEAAPPSRSRSGVFGKGLYAQMWHKNKTGYSNLKIIFDPTSFVAIRPQEGSKKNGLSSRDFDGLTAQIKNLEKTANVS</sequence>
<gene>
    <name evidence="2" type="ORF">R3P38DRAFT_2794444</name>
</gene>
<dbReference type="Proteomes" id="UP001362999">
    <property type="component" value="Unassembled WGS sequence"/>
</dbReference>